<sequence>MSLINKNFQITESDIKKFQQDGFLLLKGVFSQEFISTVKNKIDNDISAPSDKYQSGFSRIAFDLFEGDETIASLMTDTHFRKVMNQLSGKELLYTQGLGFELKKNDSKGFPWHIGTQSFGYQQAEDFGCTIWTPLVPINNNDQQGGMAYVPKSKVSGEFLYNDIDPVVFEMTQKKIETNSDLSLEEFVHLRDGPLNDAAMKKILDFFAVQDDYELGDALIFDKHVIHRSVFLKDGAIDARAAFVMRFVCSESKYDKKRALNLEIPREHFKYKGPTRFHLDVCKEDGELIKSSILFKGDIETRTLATN</sequence>
<organism evidence="1 2">
    <name type="scientific">Vibrio campbellii</name>
    <dbReference type="NCBI Taxonomy" id="680"/>
    <lineage>
        <taxon>Bacteria</taxon>
        <taxon>Pseudomonadati</taxon>
        <taxon>Pseudomonadota</taxon>
        <taxon>Gammaproteobacteria</taxon>
        <taxon>Vibrionales</taxon>
        <taxon>Vibrionaceae</taxon>
        <taxon>Vibrio</taxon>
    </lineage>
</organism>
<accession>A0ACC7R4T5</accession>
<evidence type="ECO:0000313" key="1">
    <source>
        <dbReference type="EMBL" id="MGI1896754.1"/>
    </source>
</evidence>
<dbReference type="Proteomes" id="UP001354073">
    <property type="component" value="Unassembled WGS sequence"/>
</dbReference>
<keyword evidence="1" id="KW-0560">Oxidoreductase</keyword>
<protein>
    <submittedName>
        <fullName evidence="1">Phytanoyl-CoA dioxygenase family protein</fullName>
        <ecNumber evidence="1">1.14.-.-</ecNumber>
    </submittedName>
</protein>
<name>A0ACC7R4T5_9VIBR</name>
<gene>
    <name evidence="1" type="ORF">REH74_004440</name>
</gene>
<evidence type="ECO:0000313" key="2">
    <source>
        <dbReference type="Proteomes" id="UP001354073"/>
    </source>
</evidence>
<dbReference type="EC" id="1.14.-.-" evidence="1"/>
<dbReference type="EMBL" id="JAVHXJ020000012">
    <property type="protein sequence ID" value="MGI1896754.1"/>
    <property type="molecule type" value="Genomic_DNA"/>
</dbReference>
<keyword evidence="1" id="KW-0223">Dioxygenase</keyword>
<reference evidence="1" key="1">
    <citation type="submission" date="2024-11" db="EMBL/GenBank/DDBJ databases">
        <title>Identification of new Vibrio campbellii strains harboring the pVA1 plasmid isolated from Penaeus vannamei postlarvae affected by outbreaks of acute hepatopancreatic necrosis disease (AHPND) in Mexico.</title>
        <authorList>
            <person name="Gomez-Gil B."/>
            <person name="Enciso-Ibarra J."/>
        </authorList>
    </citation>
    <scope>NUCLEOTIDE SEQUENCE</scope>
    <source>
        <strain evidence="1">M270204</strain>
    </source>
</reference>
<comment type="caution">
    <text evidence="1">The sequence shown here is derived from an EMBL/GenBank/DDBJ whole genome shotgun (WGS) entry which is preliminary data.</text>
</comment>
<proteinExistence type="predicted"/>